<dbReference type="AlphaFoldDB" id="A0A059AZE0"/>
<name>A0A059AZE0_EUCGR</name>
<dbReference type="EMBL" id="KK198760">
    <property type="protein sequence ID" value="KCW59238.1"/>
    <property type="molecule type" value="Genomic_DNA"/>
</dbReference>
<evidence type="ECO:0000313" key="1">
    <source>
        <dbReference type="EMBL" id="KCW59238.1"/>
    </source>
</evidence>
<sequence length="161" mass="18138">MPKGFVLVEDGTISFKASQDLYKKSVGLYLCVVFDVEDGEKEVSFDIVPSVNGQRRNEKSGTLGLFDTDHMWFQFFKPNVLWGFLEGAVDFVAGATLKSLGYVMQSDPLEDALKVELEKNRLMDPASLFEDNGNPWGYGSSGWKRLCKKLEHMHGGRDLIY</sequence>
<accession>A0A059AZE0</accession>
<proteinExistence type="predicted"/>
<organism evidence="1">
    <name type="scientific">Eucalyptus grandis</name>
    <name type="common">Flooded gum</name>
    <dbReference type="NCBI Taxonomy" id="71139"/>
    <lineage>
        <taxon>Eukaryota</taxon>
        <taxon>Viridiplantae</taxon>
        <taxon>Streptophyta</taxon>
        <taxon>Embryophyta</taxon>
        <taxon>Tracheophyta</taxon>
        <taxon>Spermatophyta</taxon>
        <taxon>Magnoliopsida</taxon>
        <taxon>eudicotyledons</taxon>
        <taxon>Gunneridae</taxon>
        <taxon>Pentapetalae</taxon>
        <taxon>rosids</taxon>
        <taxon>malvids</taxon>
        <taxon>Myrtales</taxon>
        <taxon>Myrtaceae</taxon>
        <taxon>Myrtoideae</taxon>
        <taxon>Eucalypteae</taxon>
        <taxon>Eucalyptus</taxon>
    </lineage>
</organism>
<dbReference type="InParanoid" id="A0A059AZE0"/>
<dbReference type="Gramene" id="KCW59238">
    <property type="protein sequence ID" value="KCW59238"/>
    <property type="gene ID" value="EUGRSUZ_H01911"/>
</dbReference>
<reference evidence="1" key="1">
    <citation type="submission" date="2013-07" db="EMBL/GenBank/DDBJ databases">
        <title>The genome of Eucalyptus grandis.</title>
        <authorList>
            <person name="Schmutz J."/>
            <person name="Hayes R."/>
            <person name="Myburg A."/>
            <person name="Tuskan G."/>
            <person name="Grattapaglia D."/>
            <person name="Rokhsar D.S."/>
        </authorList>
    </citation>
    <scope>NUCLEOTIDE SEQUENCE</scope>
    <source>
        <tissue evidence="1">Leaf extractions</tissue>
    </source>
</reference>
<protein>
    <submittedName>
        <fullName evidence="1">Uncharacterized protein</fullName>
    </submittedName>
</protein>
<gene>
    <name evidence="1" type="ORF">EUGRSUZ_H01911</name>
</gene>